<dbReference type="EMBL" id="NKXO01000002">
    <property type="protein sequence ID" value="PKQ70792.1"/>
    <property type="molecule type" value="Genomic_DNA"/>
</dbReference>
<comment type="caution">
    <text evidence="3">The sequence shown here is derived from an EMBL/GenBank/DDBJ whole genome shotgun (WGS) entry which is preliminary data.</text>
</comment>
<dbReference type="OrthoDB" id="384974at2"/>
<dbReference type="InterPro" id="IPR023393">
    <property type="entry name" value="START-like_dom_sf"/>
</dbReference>
<dbReference type="InterPro" id="IPR013538">
    <property type="entry name" value="ASHA1/2-like_C"/>
</dbReference>
<dbReference type="Gene3D" id="3.30.530.20">
    <property type="match status" value="1"/>
</dbReference>
<protein>
    <submittedName>
        <fullName evidence="3">Activator of Hsp90 ATPase 1 like protein</fullName>
    </submittedName>
</protein>
<gene>
    <name evidence="3" type="ORF">Rain11_0138</name>
</gene>
<evidence type="ECO:0000259" key="2">
    <source>
        <dbReference type="Pfam" id="PF08327"/>
    </source>
</evidence>
<sequence length="137" mass="15823">MATEKITIKAIVSAAKQKVWDYYTKPEHITKWNFAIDTWHCPRTSNEMKVGGRYVARMEAKDGSFGFDFDAVYKEINQGESFTYEFGGRLATVEFNEVNGQTEVTVTFDPETENPIDLQRQGWQAILDNFKKYTETN</sequence>
<evidence type="ECO:0000313" key="4">
    <source>
        <dbReference type="Proteomes" id="UP000233387"/>
    </source>
</evidence>
<evidence type="ECO:0000256" key="1">
    <source>
        <dbReference type="ARBA" id="ARBA00006817"/>
    </source>
</evidence>
<dbReference type="Pfam" id="PF08327">
    <property type="entry name" value="AHSA1"/>
    <property type="match status" value="1"/>
</dbReference>
<name>A0A2N3IKC7_9BACT</name>
<evidence type="ECO:0000313" key="3">
    <source>
        <dbReference type="EMBL" id="PKQ70792.1"/>
    </source>
</evidence>
<dbReference type="SUPFAM" id="SSF55961">
    <property type="entry name" value="Bet v1-like"/>
    <property type="match status" value="1"/>
</dbReference>
<comment type="similarity">
    <text evidence="1">Belongs to the AHA1 family.</text>
</comment>
<proteinExistence type="inferred from homology"/>
<keyword evidence="4" id="KW-1185">Reference proteome</keyword>
<feature type="domain" description="Activator of Hsp90 ATPase homologue 1/2-like C-terminal" evidence="2">
    <location>
        <begin position="15"/>
        <end position="134"/>
    </location>
</feature>
<dbReference type="RefSeq" id="WP_101357407.1">
    <property type="nucleotide sequence ID" value="NZ_NKXO01000002.1"/>
</dbReference>
<dbReference type="Proteomes" id="UP000233387">
    <property type="component" value="Unassembled WGS sequence"/>
</dbReference>
<organism evidence="3 4">
    <name type="scientific">Raineya orbicola</name>
    <dbReference type="NCBI Taxonomy" id="2016530"/>
    <lineage>
        <taxon>Bacteria</taxon>
        <taxon>Pseudomonadati</taxon>
        <taxon>Bacteroidota</taxon>
        <taxon>Cytophagia</taxon>
        <taxon>Cytophagales</taxon>
        <taxon>Raineyaceae</taxon>
        <taxon>Raineya</taxon>
    </lineage>
</organism>
<reference evidence="3 4" key="1">
    <citation type="submission" date="2017-06" db="EMBL/GenBank/DDBJ databases">
        <title>Raineya orbicola gen. nov., sp. nov. a slightly thermophilic bacterium of the phylum Bacteroidetes and the description of Raineyaceae fam. nov.</title>
        <authorList>
            <person name="Albuquerque L."/>
            <person name="Polonia A.R.M."/>
            <person name="Barroso C."/>
            <person name="Froufe H.J.C."/>
            <person name="Lage O."/>
            <person name="Lobo-Da-Cunha A."/>
            <person name="Egas C."/>
            <person name="Da Costa M.S."/>
        </authorList>
    </citation>
    <scope>NUCLEOTIDE SEQUENCE [LARGE SCALE GENOMIC DNA]</scope>
    <source>
        <strain evidence="3 4">SPSPC-11</strain>
    </source>
</reference>
<accession>A0A2N3IKC7</accession>
<dbReference type="AlphaFoldDB" id="A0A2N3IKC7"/>